<dbReference type="SUPFAM" id="SSF56935">
    <property type="entry name" value="Porins"/>
    <property type="match status" value="1"/>
</dbReference>
<dbReference type="Proteomes" id="UP000297540">
    <property type="component" value="Unassembled WGS sequence"/>
</dbReference>
<reference evidence="2 3" key="1">
    <citation type="journal article" date="2017" name="Int. J. Syst. Evol. Microbiol.">
        <title>Mucilaginibacterpsychrotolerans sp. nov., isolated from peatlands.</title>
        <authorList>
            <person name="Deng Y."/>
            <person name="Shen L."/>
            <person name="Xu B."/>
            <person name="Liu Y."/>
            <person name="Gu Z."/>
            <person name="Liu H."/>
            <person name="Zhou Y."/>
        </authorList>
    </citation>
    <scope>NUCLEOTIDE SEQUENCE [LARGE SCALE GENOMIC DNA]</scope>
    <source>
        <strain evidence="2 3">NH7-4</strain>
    </source>
</reference>
<keyword evidence="2" id="KW-0121">Carboxypeptidase</keyword>
<dbReference type="PROSITE" id="PS51257">
    <property type="entry name" value="PROKAR_LIPOPROTEIN"/>
    <property type="match status" value="1"/>
</dbReference>
<dbReference type="AlphaFoldDB" id="A0A4Y8S5V4"/>
<accession>A0A4Y8S5V4</accession>
<sequence>MNLKRFAFFILILVACTPVFAQRDTIGLTTIVAKTTKLVTSYPFEKVYLHLDKPYYAAGDTIWFKAYVTIDQHSPTILSNIVYVDITNSQDSMMRYLKLPVVNGVANGNIGLTTAEFKQGNYHLRAYTAYMRNYDPDYFFNKNLVIGNAVDKTVATNIAFTSTAAAAGLTKVNAGITYFDPKEGLALAGKKVTWTVVANNEDLSKGKGTTDQNGVLKAEFSGAATALKGANLVAVIDMGNRTSVTRTFPLKAAASDKDIQFFPEGGELITGVRSKVAFKAIGNNGLGINIKGTITDNDGNVVANLASQHLGMGVFALIPEAGKTYKANIEYADGSKSTYDLPRIKASGINLSVFNNDSENLSIKISANSTYFPLNQGKLYYIIAQSGGAVYFAAQTKLDAPIYSASIPKNKFPTGIVQLTLLTDHGVALCERVVFIQHNDALTLNINSATKSYAIRQKVKLAITAKNKALPVAGTFSVSVIDETKVPFDDNAETTILTSTLLTSDLKGYVEKPNYYFISKDVNAAENLDILMLTQGYRRLSYRNVITDKVPQIMVSPEQNGLELSGVLRNNTGMTIAKGYLRLQIPSRNFYAETVTDMVGNYHFSKLNFNDSSKVIITARANANGKNLVVTANPETYQAPTRNNMAFDEVANIDTTMKNFLLNSLKQYNNLHQLKEVVIRAAPAKKVGHTDFPALTGLPMMADQEIAGSVLRNCTNMALCLQSYLLGTTVDDNKLYFMKSYNSQNKKPIQIFLNGMPVDLMYLNSVNTANVESIEVFKTPGLSGIDDLYGTSGIVEINLKKQEKGTKISFADLQELIPPPNILTIMPTGYAVAREFYSPKYDVPKPGTFGGDLRSTIFWSPKVLTDKVTGSTFVEFYNADGRGTYKAVIEGMDADGNLGRYVYRYTVK</sequence>
<feature type="signal peptide" evidence="1">
    <location>
        <begin position="1"/>
        <end position="21"/>
    </location>
</feature>
<organism evidence="2 3">
    <name type="scientific">Mucilaginibacter psychrotolerans</name>
    <dbReference type="NCBI Taxonomy" id="1524096"/>
    <lineage>
        <taxon>Bacteria</taxon>
        <taxon>Pseudomonadati</taxon>
        <taxon>Bacteroidota</taxon>
        <taxon>Sphingobacteriia</taxon>
        <taxon>Sphingobacteriales</taxon>
        <taxon>Sphingobacteriaceae</taxon>
        <taxon>Mucilaginibacter</taxon>
    </lineage>
</organism>
<feature type="chain" id="PRO_5021253051" evidence="1">
    <location>
        <begin position="22"/>
        <end position="908"/>
    </location>
</feature>
<keyword evidence="2" id="KW-0645">Protease</keyword>
<evidence type="ECO:0000313" key="3">
    <source>
        <dbReference type="Proteomes" id="UP000297540"/>
    </source>
</evidence>
<dbReference type="GO" id="GO:0004180">
    <property type="term" value="F:carboxypeptidase activity"/>
    <property type="evidence" value="ECO:0007669"/>
    <property type="project" value="UniProtKB-KW"/>
</dbReference>
<dbReference type="Gene3D" id="2.60.40.1930">
    <property type="match status" value="1"/>
</dbReference>
<dbReference type="OrthoDB" id="609485at2"/>
<keyword evidence="1" id="KW-0732">Signal</keyword>
<proteinExistence type="predicted"/>
<protein>
    <submittedName>
        <fullName evidence="2">Carboxypeptidase regulatory-like domain-containing protein</fullName>
    </submittedName>
</protein>
<dbReference type="EMBL" id="SOZE01000034">
    <property type="protein sequence ID" value="TFF34106.1"/>
    <property type="molecule type" value="Genomic_DNA"/>
</dbReference>
<name>A0A4Y8S5V4_9SPHI</name>
<comment type="caution">
    <text evidence="2">The sequence shown here is derived from an EMBL/GenBank/DDBJ whole genome shotgun (WGS) entry which is preliminary data.</text>
</comment>
<evidence type="ECO:0000313" key="2">
    <source>
        <dbReference type="EMBL" id="TFF34106.1"/>
    </source>
</evidence>
<keyword evidence="2" id="KW-0378">Hydrolase</keyword>
<gene>
    <name evidence="2" type="ORF">E2R66_23025</name>
</gene>
<dbReference type="RefSeq" id="WP_133235331.1">
    <property type="nucleotide sequence ID" value="NZ_SOZE01000034.1"/>
</dbReference>
<keyword evidence="3" id="KW-1185">Reference proteome</keyword>
<evidence type="ECO:0000256" key="1">
    <source>
        <dbReference type="SAM" id="SignalP"/>
    </source>
</evidence>